<dbReference type="GO" id="GO:0008887">
    <property type="term" value="F:glycerate kinase activity"/>
    <property type="evidence" value="ECO:0007669"/>
    <property type="project" value="UniProtKB-UniRule"/>
</dbReference>
<keyword evidence="2 4" id="KW-0808">Transferase</keyword>
<evidence type="ECO:0000256" key="1">
    <source>
        <dbReference type="ARBA" id="ARBA00006284"/>
    </source>
</evidence>
<evidence type="ECO:0000256" key="2">
    <source>
        <dbReference type="ARBA" id="ARBA00022679"/>
    </source>
</evidence>
<dbReference type="NCBIfam" id="TIGR00045">
    <property type="entry name" value="glycerate kinase"/>
    <property type="match status" value="1"/>
</dbReference>
<dbReference type="PIRSF" id="PIRSF006078">
    <property type="entry name" value="GlxK"/>
    <property type="match status" value="1"/>
</dbReference>
<dbReference type="AlphaFoldDB" id="A0A080M7X8"/>
<dbReference type="SUPFAM" id="SSF110738">
    <property type="entry name" value="Glycerate kinase I"/>
    <property type="match status" value="1"/>
</dbReference>
<sequence>MLRIVVAPDSYKGSVSAMAVAEAMARGILQVFPTAEVRKIPIADGGEGTVQALVSATAGQLRVHEVSDPRGEKITAQWGVLGDGQSAVIEMAAASGLTLLNASRHDPRVTSTYGTGELIRAALDAGLRKIIIGIGGSATNDGGAGMARALGVRFTNAQGLELPAGGAALAQLQHIDLTGLDTRLLETEITVACDVDNPLCGARGASAVFGPQKGATPAVVAELDAALAHFAAHAQATTGRQVAELAGAGAAGGLGAGLLFFTPAKLSPGIDIVLDAVNFAEVVSDAAFVLTGEGHTDFQTAFGKAPVGVARIAKQFQVPVFCLSGGLGQGADAVLAQGIDAVLSICDRPMPLEECMHRGSALIEAASSRLCRIIRAVNVRAASATHDRAAALIQGLSASAGAAGD</sequence>
<keyword evidence="3 4" id="KW-0418">Kinase</keyword>
<dbReference type="PANTHER" id="PTHR21599">
    <property type="entry name" value="GLYCERATE KINASE"/>
    <property type="match status" value="1"/>
</dbReference>
<evidence type="ECO:0000313" key="6">
    <source>
        <dbReference type="Proteomes" id="UP000021315"/>
    </source>
</evidence>
<dbReference type="STRING" id="1453999.AW06_001579"/>
<reference evidence="5" key="1">
    <citation type="submission" date="2014-02" db="EMBL/GenBank/DDBJ databases">
        <title>Expanding our view of genomic diversity in Candidatus Accumulibacter clades.</title>
        <authorList>
            <person name="Skennerton C.T."/>
            <person name="Barr J.J."/>
            <person name="Slater F.R."/>
            <person name="Bond P.L."/>
            <person name="Tyson G.W."/>
        </authorList>
    </citation>
    <scope>NUCLEOTIDE SEQUENCE [LARGE SCALE GENOMIC DNA]</scope>
</reference>
<evidence type="ECO:0000256" key="4">
    <source>
        <dbReference type="PIRNR" id="PIRNR006078"/>
    </source>
</evidence>
<comment type="similarity">
    <text evidence="1 4">Belongs to the glycerate kinase type-1 family.</text>
</comment>
<dbReference type="EMBL" id="JDST02000030">
    <property type="protein sequence ID" value="KFB77343.1"/>
    <property type="molecule type" value="Genomic_DNA"/>
</dbReference>
<comment type="caution">
    <text evidence="5">The sequence shown here is derived from an EMBL/GenBank/DDBJ whole genome shotgun (WGS) entry which is preliminary data.</text>
</comment>
<evidence type="ECO:0000313" key="5">
    <source>
        <dbReference type="EMBL" id="KFB77343.1"/>
    </source>
</evidence>
<dbReference type="Pfam" id="PF02595">
    <property type="entry name" value="Gly_kinase"/>
    <property type="match status" value="1"/>
</dbReference>
<proteinExistence type="inferred from homology"/>
<dbReference type="Gene3D" id="3.90.1510.10">
    <property type="entry name" value="Glycerate kinase, domain 2"/>
    <property type="match status" value="1"/>
</dbReference>
<dbReference type="EC" id="2.7.1.31" evidence="5"/>
<dbReference type="InterPro" id="IPR018197">
    <property type="entry name" value="Glycerate_kinase_RE-like"/>
</dbReference>
<dbReference type="InterPro" id="IPR018193">
    <property type="entry name" value="Glyc_kinase_flavodox-like_fold"/>
</dbReference>
<name>A0A080M7X8_9PROT</name>
<dbReference type="InterPro" id="IPR004381">
    <property type="entry name" value="Glycerate_kinase"/>
</dbReference>
<evidence type="ECO:0000256" key="3">
    <source>
        <dbReference type="ARBA" id="ARBA00022777"/>
    </source>
</evidence>
<protein>
    <submittedName>
        <fullName evidence="5">Glycerate kinase</fullName>
        <ecNumber evidence="5">2.7.1.31</ecNumber>
    </submittedName>
</protein>
<organism evidence="5 6">
    <name type="scientific">Candidatus Accumulibacter cognatus</name>
    <dbReference type="NCBI Taxonomy" id="2954383"/>
    <lineage>
        <taxon>Bacteria</taxon>
        <taxon>Pseudomonadati</taxon>
        <taxon>Pseudomonadota</taxon>
        <taxon>Betaproteobacteria</taxon>
        <taxon>Candidatus Accumulibacter</taxon>
    </lineage>
</organism>
<accession>A0A080M7X8</accession>
<dbReference type="GO" id="GO:0031388">
    <property type="term" value="P:organic acid phosphorylation"/>
    <property type="evidence" value="ECO:0007669"/>
    <property type="project" value="UniProtKB-UniRule"/>
</dbReference>
<keyword evidence="6" id="KW-1185">Reference proteome</keyword>
<dbReference type="InterPro" id="IPR036129">
    <property type="entry name" value="Glycerate_kinase_sf"/>
</dbReference>
<dbReference type="Proteomes" id="UP000021315">
    <property type="component" value="Unassembled WGS sequence"/>
</dbReference>
<dbReference type="PANTHER" id="PTHR21599:SF0">
    <property type="entry name" value="GLYCERATE KINASE"/>
    <property type="match status" value="1"/>
</dbReference>
<gene>
    <name evidence="5" type="primary">glxK</name>
    <name evidence="5" type="ORF">AW06_001579</name>
</gene>
<dbReference type="Gene3D" id="3.40.50.10350">
    <property type="entry name" value="Glycerate kinase, domain 1"/>
    <property type="match status" value="1"/>
</dbReference>